<organism evidence="8 9">
    <name type="scientific">Rhamnusium bicolor</name>
    <dbReference type="NCBI Taxonomy" id="1586634"/>
    <lineage>
        <taxon>Eukaryota</taxon>
        <taxon>Metazoa</taxon>
        <taxon>Ecdysozoa</taxon>
        <taxon>Arthropoda</taxon>
        <taxon>Hexapoda</taxon>
        <taxon>Insecta</taxon>
        <taxon>Pterygota</taxon>
        <taxon>Neoptera</taxon>
        <taxon>Endopterygota</taxon>
        <taxon>Coleoptera</taxon>
        <taxon>Polyphaga</taxon>
        <taxon>Cucujiformia</taxon>
        <taxon>Chrysomeloidea</taxon>
        <taxon>Cerambycidae</taxon>
        <taxon>Lepturinae</taxon>
        <taxon>Rhagiini</taxon>
        <taxon>Rhamnusium</taxon>
    </lineage>
</organism>
<dbReference type="InterPro" id="IPR001881">
    <property type="entry name" value="EGF-like_Ca-bd_dom"/>
</dbReference>
<dbReference type="EMBL" id="JANEYF010003362">
    <property type="protein sequence ID" value="KAJ8936986.1"/>
    <property type="molecule type" value="Genomic_DNA"/>
</dbReference>
<keyword evidence="9" id="KW-1185">Reference proteome</keyword>
<dbReference type="FunFam" id="2.10.25.10:FF:000038">
    <property type="entry name" value="Fibrillin 2"/>
    <property type="match status" value="1"/>
</dbReference>
<gene>
    <name evidence="8" type="ORF">NQ314_012068</name>
</gene>
<dbReference type="PANTHER" id="PTHR22963">
    <property type="entry name" value="ENDOGLIN-RELATED"/>
    <property type="match status" value="1"/>
</dbReference>
<dbReference type="InterPro" id="IPR000742">
    <property type="entry name" value="EGF"/>
</dbReference>
<dbReference type="SMART" id="SM00179">
    <property type="entry name" value="EGF_CA"/>
    <property type="match status" value="1"/>
</dbReference>
<dbReference type="GO" id="GO:0005509">
    <property type="term" value="F:calcium ion binding"/>
    <property type="evidence" value="ECO:0007669"/>
    <property type="project" value="InterPro"/>
</dbReference>
<dbReference type="Gene3D" id="2.10.25.10">
    <property type="entry name" value="Laminin"/>
    <property type="match status" value="2"/>
</dbReference>
<comment type="caution">
    <text evidence="8">The sequence shown here is derived from an EMBL/GenBank/DDBJ whole genome shotgun (WGS) entry which is preliminary data.</text>
</comment>
<evidence type="ECO:0000256" key="2">
    <source>
        <dbReference type="ARBA" id="ARBA00022729"/>
    </source>
</evidence>
<protein>
    <recommendedName>
        <fullName evidence="7">EGF-like domain-containing protein</fullName>
    </recommendedName>
</protein>
<dbReference type="PROSITE" id="PS00010">
    <property type="entry name" value="ASX_HYDROXYL"/>
    <property type="match status" value="1"/>
</dbReference>
<dbReference type="PROSITE" id="PS01186">
    <property type="entry name" value="EGF_2"/>
    <property type="match status" value="2"/>
</dbReference>
<dbReference type="SMART" id="SM00181">
    <property type="entry name" value="EGF"/>
    <property type="match status" value="7"/>
</dbReference>
<dbReference type="SUPFAM" id="SSF57196">
    <property type="entry name" value="EGF/Laminin"/>
    <property type="match status" value="1"/>
</dbReference>
<evidence type="ECO:0000256" key="3">
    <source>
        <dbReference type="ARBA" id="ARBA00022737"/>
    </source>
</evidence>
<dbReference type="SUPFAM" id="SSF57184">
    <property type="entry name" value="Growth factor receptor domain"/>
    <property type="match status" value="1"/>
</dbReference>
<evidence type="ECO:0000259" key="7">
    <source>
        <dbReference type="PROSITE" id="PS50026"/>
    </source>
</evidence>
<dbReference type="InterPro" id="IPR018097">
    <property type="entry name" value="EGF_Ca-bd_CS"/>
</dbReference>
<evidence type="ECO:0000256" key="4">
    <source>
        <dbReference type="ARBA" id="ARBA00023157"/>
    </source>
</evidence>
<comment type="caution">
    <text evidence="6">Lacks conserved residue(s) required for the propagation of feature annotation.</text>
</comment>
<reference evidence="8" key="1">
    <citation type="journal article" date="2023" name="Insect Mol. Biol.">
        <title>Genome sequencing provides insights into the evolution of gene families encoding plant cell wall-degrading enzymes in longhorned beetles.</title>
        <authorList>
            <person name="Shin N.R."/>
            <person name="Okamura Y."/>
            <person name="Kirsch R."/>
            <person name="Pauchet Y."/>
        </authorList>
    </citation>
    <scope>NUCLEOTIDE SEQUENCE</scope>
    <source>
        <strain evidence="8">RBIC_L_NR</strain>
    </source>
</reference>
<evidence type="ECO:0000256" key="5">
    <source>
        <dbReference type="ARBA" id="ARBA00023180"/>
    </source>
</evidence>
<keyword evidence="5" id="KW-0325">Glycoprotein</keyword>
<dbReference type="PROSITE" id="PS01187">
    <property type="entry name" value="EGF_CA"/>
    <property type="match status" value="1"/>
</dbReference>
<keyword evidence="4" id="KW-1015">Disulfide bond</keyword>
<dbReference type="AlphaFoldDB" id="A0AAV8XE28"/>
<dbReference type="Pfam" id="PF07645">
    <property type="entry name" value="EGF_CA"/>
    <property type="match status" value="1"/>
</dbReference>
<dbReference type="InterPro" id="IPR009030">
    <property type="entry name" value="Growth_fac_rcpt_cys_sf"/>
</dbReference>
<dbReference type="InterPro" id="IPR049883">
    <property type="entry name" value="NOTCH1_EGF-like"/>
</dbReference>
<dbReference type="Proteomes" id="UP001162156">
    <property type="component" value="Unassembled WGS sequence"/>
</dbReference>
<evidence type="ECO:0000256" key="1">
    <source>
        <dbReference type="ARBA" id="ARBA00022536"/>
    </source>
</evidence>
<feature type="domain" description="EGF-like" evidence="7">
    <location>
        <begin position="45"/>
        <end position="84"/>
    </location>
</feature>
<name>A0AAV8XE28_9CUCU</name>
<keyword evidence="2" id="KW-0732">Signal</keyword>
<evidence type="ECO:0000256" key="6">
    <source>
        <dbReference type="PROSITE-ProRule" id="PRU00076"/>
    </source>
</evidence>
<evidence type="ECO:0000313" key="9">
    <source>
        <dbReference type="Proteomes" id="UP001162156"/>
    </source>
</evidence>
<proteinExistence type="predicted"/>
<keyword evidence="1 6" id="KW-0245">EGF-like domain</keyword>
<dbReference type="PANTHER" id="PTHR22963:SF39">
    <property type="entry name" value="DUMPY"/>
    <property type="match status" value="1"/>
</dbReference>
<dbReference type="CDD" id="cd00054">
    <property type="entry name" value="EGF_CA"/>
    <property type="match status" value="1"/>
</dbReference>
<feature type="domain" description="EGF-like" evidence="7">
    <location>
        <begin position="85"/>
        <end position="124"/>
    </location>
</feature>
<accession>A0AAV8XE28</accession>
<evidence type="ECO:0000313" key="8">
    <source>
        <dbReference type="EMBL" id="KAJ8936986.1"/>
    </source>
</evidence>
<keyword evidence="3" id="KW-0677">Repeat</keyword>
<dbReference type="InterPro" id="IPR000152">
    <property type="entry name" value="EGF-type_Asp/Asn_hydroxyl_site"/>
</dbReference>
<dbReference type="PROSITE" id="PS50026">
    <property type="entry name" value="EGF_3"/>
    <property type="match status" value="2"/>
</dbReference>
<sequence length="402" mass="43276">MPPLIGPTCDPKCGKNAHCEYGFLNQCVCNSGTLGNPYEICERIEKKTCSPASCGHNAECNESYNGIDCTCVQGFTGNPYISCEDIDECNTNVCGNSAVCINTIGSYDCRCKEGYAGNPFVMCSQVQGGICRDPENCQCSDKLLCPNGYTCERGQCENLCEHVKCGPKATCDAGQCLCPPGYVGNPSDLVIGCKIQGQCHSDLDCYDTEICFQLGKGLRKCLDACSKVQCGPNALCVAENHRSSCICAPGYNGNPGDLNVGCQLEQRVIPKECEHDSDCKVGTICSIDTSGTQKCINPCETVACGSNEICQLDVARHPTCACKGEYIWNPVTSFCEKPSVPDCSSDVDCELVEACQPDALGGSEMCSCLFTFHLSGQCSMCCRIAQRPMPVLNRIHWKSKRP</sequence>
<dbReference type="FunFam" id="2.10.25.10:FF:000526">
    <property type="entry name" value="Dumpy, isoform J"/>
    <property type="match status" value="1"/>
</dbReference>